<name>A0A7X2NJ92_9CLOT</name>
<protein>
    <submittedName>
        <fullName evidence="1">Aldose 1-epimerase family protein</fullName>
    </submittedName>
</protein>
<reference evidence="1 2" key="1">
    <citation type="submission" date="2019-08" db="EMBL/GenBank/DDBJ databases">
        <title>In-depth cultivation of the pig gut microbiome towards novel bacterial diversity and tailored functional studies.</title>
        <authorList>
            <person name="Wylensek D."/>
            <person name="Hitch T.C.A."/>
            <person name="Clavel T."/>
        </authorList>
    </citation>
    <scope>NUCLEOTIDE SEQUENCE [LARGE SCALE GENOMIC DNA]</scope>
    <source>
        <strain evidence="1 2">WCA-389-WT-23D1</strain>
    </source>
</reference>
<organism evidence="1 2">
    <name type="scientific">Clostridium porci</name>
    <dbReference type="NCBI Taxonomy" id="2605778"/>
    <lineage>
        <taxon>Bacteria</taxon>
        <taxon>Bacillati</taxon>
        <taxon>Bacillota</taxon>
        <taxon>Clostridia</taxon>
        <taxon>Eubacteriales</taxon>
        <taxon>Clostridiaceae</taxon>
        <taxon>Clostridium</taxon>
    </lineage>
</organism>
<comment type="caution">
    <text evidence="1">The sequence shown here is derived from an EMBL/GenBank/DDBJ whole genome shotgun (WGS) entry which is preliminary data.</text>
</comment>
<gene>
    <name evidence="1" type="ORF">FYJ39_01975</name>
</gene>
<dbReference type="InterPro" id="IPR027839">
    <property type="entry name" value="DUF4432"/>
</dbReference>
<dbReference type="AlphaFoldDB" id="A0A7X2NJ92"/>
<dbReference type="Proteomes" id="UP000429958">
    <property type="component" value="Unassembled WGS sequence"/>
</dbReference>
<dbReference type="CDD" id="cd09023">
    <property type="entry name" value="Aldose_epim_Ec_c4013"/>
    <property type="match status" value="1"/>
</dbReference>
<dbReference type="GO" id="GO:0030246">
    <property type="term" value="F:carbohydrate binding"/>
    <property type="evidence" value="ECO:0007669"/>
    <property type="project" value="InterPro"/>
</dbReference>
<accession>A0A7X2NJ92</accession>
<evidence type="ECO:0000313" key="1">
    <source>
        <dbReference type="EMBL" id="MSS35383.1"/>
    </source>
</evidence>
<sequence>MKYQEERQYIGNRDQLLKAKRLLMREGKAEGVEMIDVQNRSGMHFDVNVSRGMDIPYLDFQGENIGFISPCGVVAPQYFDDKELGFLKSFTAGFLTTCGLKSAGAPNEYEGKNYGLHGNISHVPAEEVTCVVEEGDIPSVVITGKVRDGVIFGHKMLLEREIRCNYQEKKFTIRDRVTNQGFQRTNHMILYHCNIGYPVLSPDSEIFIPARETKARTNHAQEGIQIWDQLQKPDPNYEEMCYYHDLKADADHWTGAAVYNPNLNLGIAIEFDKTTLDHFVQWKMMGAGDYVLGLEPGNSTIDGIEDAIENGAMKFLEPGETVDYHLAFRILSSKEDLEEMKSKARV</sequence>
<proteinExistence type="predicted"/>
<evidence type="ECO:0000313" key="2">
    <source>
        <dbReference type="Proteomes" id="UP000429958"/>
    </source>
</evidence>
<keyword evidence="2" id="KW-1185">Reference proteome</keyword>
<dbReference type="InterPro" id="IPR014718">
    <property type="entry name" value="GH-type_carb-bd"/>
</dbReference>
<dbReference type="Pfam" id="PF14486">
    <property type="entry name" value="DUF4432"/>
    <property type="match status" value="1"/>
</dbReference>
<dbReference type="Gene3D" id="2.70.98.10">
    <property type="match status" value="1"/>
</dbReference>
<dbReference type="EMBL" id="VUMD01000001">
    <property type="protein sequence ID" value="MSS35383.1"/>
    <property type="molecule type" value="Genomic_DNA"/>
</dbReference>